<name>A0ABR1C9L6_NECAM</name>
<organism evidence="1 2">
    <name type="scientific">Necator americanus</name>
    <name type="common">Human hookworm</name>
    <dbReference type="NCBI Taxonomy" id="51031"/>
    <lineage>
        <taxon>Eukaryota</taxon>
        <taxon>Metazoa</taxon>
        <taxon>Ecdysozoa</taxon>
        <taxon>Nematoda</taxon>
        <taxon>Chromadorea</taxon>
        <taxon>Rhabditida</taxon>
        <taxon>Rhabditina</taxon>
        <taxon>Rhabditomorpha</taxon>
        <taxon>Strongyloidea</taxon>
        <taxon>Ancylostomatidae</taxon>
        <taxon>Bunostominae</taxon>
        <taxon>Necator</taxon>
    </lineage>
</organism>
<dbReference type="Proteomes" id="UP001303046">
    <property type="component" value="Unassembled WGS sequence"/>
</dbReference>
<accession>A0ABR1C9L6</accession>
<evidence type="ECO:0000313" key="2">
    <source>
        <dbReference type="Proteomes" id="UP001303046"/>
    </source>
</evidence>
<reference evidence="1 2" key="1">
    <citation type="submission" date="2023-08" db="EMBL/GenBank/DDBJ databases">
        <title>A Necator americanus chromosomal reference genome.</title>
        <authorList>
            <person name="Ilik V."/>
            <person name="Petrzelkova K.J."/>
            <person name="Pardy F."/>
            <person name="Fuh T."/>
            <person name="Niatou-Singa F.S."/>
            <person name="Gouil Q."/>
            <person name="Baker L."/>
            <person name="Ritchie M.E."/>
            <person name="Jex A.R."/>
            <person name="Gazzola D."/>
            <person name="Li H."/>
            <person name="Toshio Fujiwara R."/>
            <person name="Zhan B."/>
            <person name="Aroian R.V."/>
            <person name="Pafco B."/>
            <person name="Schwarz E.M."/>
        </authorList>
    </citation>
    <scope>NUCLEOTIDE SEQUENCE [LARGE SCALE GENOMIC DNA]</scope>
    <source>
        <strain evidence="1 2">Aroian</strain>
        <tissue evidence="1">Whole animal</tissue>
    </source>
</reference>
<evidence type="ECO:0000313" key="1">
    <source>
        <dbReference type="EMBL" id="KAK6734624.1"/>
    </source>
</evidence>
<proteinExistence type="predicted"/>
<protein>
    <submittedName>
        <fullName evidence="1">Uncharacterized protein</fullName>
    </submittedName>
</protein>
<gene>
    <name evidence="1" type="primary">Necator_chrII.g5841</name>
    <name evidence="1" type="ORF">RB195_018048</name>
</gene>
<keyword evidence="2" id="KW-1185">Reference proteome</keyword>
<dbReference type="EMBL" id="JAVFWL010000002">
    <property type="protein sequence ID" value="KAK6734624.1"/>
    <property type="molecule type" value="Genomic_DNA"/>
</dbReference>
<comment type="caution">
    <text evidence="1">The sequence shown here is derived from an EMBL/GenBank/DDBJ whole genome shotgun (WGS) entry which is preliminary data.</text>
</comment>
<sequence>MMQAGKFKYEVIGVIETRRRHTLNDVYDTGEELFLGTRDSKGVGVLVNANMVVNIESFEQLTAQIRCLQMRRCGLAPALTIFVVYASTSGYKEEEIEAFYMELEKFY</sequence>